<dbReference type="Gene3D" id="3.10.450.40">
    <property type="match status" value="1"/>
</dbReference>
<dbReference type="InterPro" id="IPR045867">
    <property type="entry name" value="DNA-dir_RpoC_beta_prime"/>
</dbReference>
<dbReference type="PANTHER" id="PTHR19376:SF46">
    <property type="entry name" value="DNA-DIRECTED RNA POLYMERASE SUBUNIT"/>
    <property type="match status" value="1"/>
</dbReference>
<dbReference type="ExpressionAtlas" id="R7WAM9">
    <property type="expression patterns" value="baseline"/>
</dbReference>
<protein>
    <recommendedName>
        <fullName evidence="1">DNA-directed RNA polymerase</fullName>
        <ecNumber evidence="1">2.7.7.6</ecNumber>
    </recommendedName>
</protein>
<dbReference type="GO" id="GO:0003677">
    <property type="term" value="F:DNA binding"/>
    <property type="evidence" value="ECO:0007669"/>
    <property type="project" value="InterPro"/>
</dbReference>
<evidence type="ECO:0000259" key="6">
    <source>
        <dbReference type="SMART" id="SM00663"/>
    </source>
</evidence>
<dbReference type="GO" id="GO:0000428">
    <property type="term" value="C:DNA-directed RNA polymerase complex"/>
    <property type="evidence" value="ECO:0007669"/>
    <property type="project" value="UniProtKB-KW"/>
</dbReference>
<evidence type="ECO:0000256" key="5">
    <source>
        <dbReference type="ARBA" id="ARBA00023163"/>
    </source>
</evidence>
<evidence type="ECO:0000256" key="3">
    <source>
        <dbReference type="ARBA" id="ARBA00022679"/>
    </source>
</evidence>
<dbReference type="EnsemblPlants" id="EMT15154">
    <property type="protein sequence ID" value="EMT15154"/>
    <property type="gene ID" value="F775_23143"/>
</dbReference>
<dbReference type="EC" id="2.7.7.6" evidence="1"/>
<evidence type="ECO:0000256" key="4">
    <source>
        <dbReference type="ARBA" id="ARBA00022695"/>
    </source>
</evidence>
<feature type="domain" description="RNA polymerase N-terminal" evidence="6">
    <location>
        <begin position="1"/>
        <end position="286"/>
    </location>
</feature>
<keyword evidence="3" id="KW-0808">Transferase</keyword>
<dbReference type="InterPro" id="IPR000722">
    <property type="entry name" value="RNA_pol_asu"/>
</dbReference>
<evidence type="ECO:0000256" key="2">
    <source>
        <dbReference type="ARBA" id="ARBA00022478"/>
    </source>
</evidence>
<dbReference type="InterPro" id="IPR006592">
    <property type="entry name" value="RNA_pol_N"/>
</dbReference>
<dbReference type="Gene3D" id="2.40.40.20">
    <property type="match status" value="1"/>
</dbReference>
<dbReference type="GO" id="GO:0006351">
    <property type="term" value="P:DNA-templated transcription"/>
    <property type="evidence" value="ECO:0007669"/>
    <property type="project" value="InterPro"/>
</dbReference>
<evidence type="ECO:0000256" key="1">
    <source>
        <dbReference type="ARBA" id="ARBA00012418"/>
    </source>
</evidence>
<reference evidence="7" key="1">
    <citation type="submission" date="2015-06" db="UniProtKB">
        <authorList>
            <consortium name="EnsemblPlants"/>
        </authorList>
    </citation>
    <scope>IDENTIFICATION</scope>
</reference>
<dbReference type="Pfam" id="PF00623">
    <property type="entry name" value="RNA_pol_Rpb1_2"/>
    <property type="match status" value="1"/>
</dbReference>
<dbReference type="SUPFAM" id="SSF64484">
    <property type="entry name" value="beta and beta-prime subunits of DNA dependent RNA-polymerase"/>
    <property type="match status" value="1"/>
</dbReference>
<proteinExistence type="predicted"/>
<dbReference type="Gene3D" id="3.30.1490.180">
    <property type="entry name" value="RNA polymerase ii"/>
    <property type="match status" value="1"/>
</dbReference>
<evidence type="ECO:0000313" key="7">
    <source>
        <dbReference type="EnsemblPlants" id="EMT15154"/>
    </source>
</evidence>
<sequence length="887" mass="98596">MHEINGSRVGPPTFKEHEAEADDLQVAIADYIKLAGTARGPQDVTFTSQPATKQWQQKMKSLCISKRSSFSCRGVITGDPYIPMNVVGVPDEVARRMSVQVRVTEYNIAQLQGMMDRGLCLTHEDANSVTHSLDVGKAKKKRIMLKVGETVNRRILDGDTVFINRPPSTDKHSVQGMYARVHSDHTIKINPLICGPLGADFDGDCVHIYILPKNDCSLALKRMSGREYSRREAYQLINAMFTGGLIPKKQLSGGPKWSFAQILETLLPEENGMLVRDLVTGTVTISSVLSTMSPKEAVEFLNLLQPLLMESLSTDGFSINLRDFTVENSIPEMIQHKALNLDKLRKPVVDFITSSSDTRLLVDQKSDSAMNKEVLLTRASSRNENDQRIILYLSKCSCGNNFCTERASLAVQACLKRTKVEDCATEFSVHVYGARLRSIVLFQKQLDEMNISMEDIIQKCQEAICECRKKKGQVYQVLKRIVLSSSECDPRVQEVNIIWVEPQATCWVQNSGTEQKGELALIITVDKASTGESGDAWGAAMDACIPVMDLIDTTRSMPYSIQQVQQVIGISSAFGRVTQQLSKAVGMVTKSVLKEHMTTVASSMTCTCKLHGFNSYGYMATFQSLKIQAPFMKATLSRPMQCFEEGAKKVYSDQLNSVVSTYSWGIPAPIGTGSAFKIHWNDENMSAGSGDLGGYGLYEFLTAVETTRDTKDNMTVSYNTCLYDVDNLREDEIKEAEDRVALVNGTRVVLPRKFIGEGGLIVIGDQMEHPKMTPSGSLSMFVSLTRSPSTFILCRDGIRLSEDDQKFIVTNILMYHPEKERKMAGNGNYIVVAKHQRFDNRCLHVVSSGRPATDFSYKKCLKNMISIQYPRDASSFGAKYFTSNGEA</sequence>
<keyword evidence="5" id="KW-0804">Transcription</keyword>
<dbReference type="SMART" id="SM00663">
    <property type="entry name" value="RPOLA_N"/>
    <property type="match status" value="1"/>
</dbReference>
<dbReference type="PANTHER" id="PTHR19376">
    <property type="entry name" value="DNA-DIRECTED RNA POLYMERASE"/>
    <property type="match status" value="1"/>
</dbReference>
<name>R7WAM9_AEGTA</name>
<organism evidence="7">
    <name type="scientific">Aegilops tauschii</name>
    <name type="common">Tausch's goatgrass</name>
    <name type="synonym">Aegilops squarrosa</name>
    <dbReference type="NCBI Taxonomy" id="37682"/>
    <lineage>
        <taxon>Eukaryota</taxon>
        <taxon>Viridiplantae</taxon>
        <taxon>Streptophyta</taxon>
        <taxon>Embryophyta</taxon>
        <taxon>Tracheophyta</taxon>
        <taxon>Spermatophyta</taxon>
        <taxon>Magnoliopsida</taxon>
        <taxon>Liliopsida</taxon>
        <taxon>Poales</taxon>
        <taxon>Poaceae</taxon>
        <taxon>BOP clade</taxon>
        <taxon>Pooideae</taxon>
        <taxon>Triticodae</taxon>
        <taxon>Triticeae</taxon>
        <taxon>Triticinae</taxon>
        <taxon>Aegilops</taxon>
    </lineage>
</organism>
<dbReference type="Pfam" id="PF11523">
    <property type="entry name" value="DUF3223"/>
    <property type="match status" value="1"/>
</dbReference>
<keyword evidence="2" id="KW-0240">DNA-directed RNA polymerase</keyword>
<dbReference type="AlphaFoldDB" id="R7WAM9"/>
<accession>R7WAM9</accession>
<dbReference type="GO" id="GO:0003899">
    <property type="term" value="F:DNA-directed RNA polymerase activity"/>
    <property type="evidence" value="ECO:0007669"/>
    <property type="project" value="UniProtKB-EC"/>
</dbReference>
<keyword evidence="4" id="KW-0548">Nucleotidyltransferase</keyword>